<keyword evidence="7" id="KW-0732">Signal</keyword>
<dbReference type="GO" id="GO:0070724">
    <property type="term" value="C:BMP receptor complex"/>
    <property type="evidence" value="ECO:0007669"/>
    <property type="project" value="TreeGrafter"/>
</dbReference>
<dbReference type="SUPFAM" id="SSF56112">
    <property type="entry name" value="Protein kinase-like (PK-like)"/>
    <property type="match status" value="1"/>
</dbReference>
<evidence type="ECO:0000256" key="1">
    <source>
        <dbReference type="ARBA" id="ARBA00004479"/>
    </source>
</evidence>
<comment type="subcellular location">
    <subcellularLocation>
        <location evidence="1">Membrane</location>
        <topology evidence="1">Single-pass type I membrane protein</topology>
    </subcellularLocation>
</comment>
<dbReference type="InterPro" id="IPR000333">
    <property type="entry name" value="TGFB_receptor"/>
</dbReference>
<keyword evidence="6 14" id="KW-0812">Transmembrane</keyword>
<evidence type="ECO:0000313" key="17">
    <source>
        <dbReference type="Proteomes" id="UP000274504"/>
    </source>
</evidence>
<dbReference type="STRING" id="6216.A0A0R3S7K0"/>
<evidence type="ECO:0000256" key="7">
    <source>
        <dbReference type="ARBA" id="ARBA00022729"/>
    </source>
</evidence>
<dbReference type="Gene3D" id="1.10.510.10">
    <property type="entry name" value="Transferase(Phosphotransferase) domain 1"/>
    <property type="match status" value="1"/>
</dbReference>
<keyword evidence="5" id="KW-0808">Transferase</keyword>
<evidence type="ECO:0000256" key="13">
    <source>
        <dbReference type="ARBA" id="ARBA00023170"/>
    </source>
</evidence>
<evidence type="ECO:0000256" key="11">
    <source>
        <dbReference type="ARBA" id="ARBA00022989"/>
    </source>
</evidence>
<evidence type="ECO:0000256" key="9">
    <source>
        <dbReference type="ARBA" id="ARBA00022777"/>
    </source>
</evidence>
<dbReference type="Proteomes" id="UP000274504">
    <property type="component" value="Unassembled WGS sequence"/>
</dbReference>
<dbReference type="PANTHER" id="PTHR23255:SF72">
    <property type="entry name" value="RECEPTOR PROTEIN SERINE_THREONINE KINASE"/>
    <property type="match status" value="1"/>
</dbReference>
<dbReference type="PROSITE" id="PS50011">
    <property type="entry name" value="PROTEIN_KINASE_DOM"/>
    <property type="match status" value="1"/>
</dbReference>
<comment type="similarity">
    <text evidence="2">Belongs to the protein kinase superfamily. TKL Ser/Thr protein kinase family. TGFB receptor subfamily.</text>
</comment>
<keyword evidence="11 14" id="KW-1133">Transmembrane helix</keyword>
<keyword evidence="13" id="KW-0675">Receptor</keyword>
<reference evidence="18" key="1">
    <citation type="submission" date="2017-02" db="UniProtKB">
        <authorList>
            <consortium name="WormBaseParasite"/>
        </authorList>
    </citation>
    <scope>IDENTIFICATION</scope>
</reference>
<feature type="domain" description="Protein kinase" evidence="15">
    <location>
        <begin position="137"/>
        <end position="528"/>
    </location>
</feature>
<dbReference type="WBParaSite" id="HDID_0000001501-mRNA-1">
    <property type="protein sequence ID" value="HDID_0000001501-mRNA-1"/>
    <property type="gene ID" value="HDID_0000001501"/>
</dbReference>
<dbReference type="AlphaFoldDB" id="A0A0R3S7K0"/>
<evidence type="ECO:0000256" key="5">
    <source>
        <dbReference type="ARBA" id="ARBA00022679"/>
    </source>
</evidence>
<evidence type="ECO:0000256" key="6">
    <source>
        <dbReference type="ARBA" id="ARBA00022692"/>
    </source>
</evidence>
<dbReference type="GO" id="GO:0071363">
    <property type="term" value="P:cellular response to growth factor stimulus"/>
    <property type="evidence" value="ECO:0007669"/>
    <property type="project" value="TreeGrafter"/>
</dbReference>
<dbReference type="EC" id="2.7.11.30" evidence="3"/>
<evidence type="ECO:0000313" key="18">
    <source>
        <dbReference type="WBParaSite" id="HDID_0000001501-mRNA-1"/>
    </source>
</evidence>
<keyword evidence="10" id="KW-0067">ATP-binding</keyword>
<evidence type="ECO:0000256" key="14">
    <source>
        <dbReference type="SAM" id="Phobius"/>
    </source>
</evidence>
<keyword evidence="12 14" id="KW-0472">Membrane</keyword>
<dbReference type="GO" id="GO:0005524">
    <property type="term" value="F:ATP binding"/>
    <property type="evidence" value="ECO:0007669"/>
    <property type="project" value="UniProtKB-KW"/>
</dbReference>
<accession>A0A0R3S7K0</accession>
<proteinExistence type="inferred from homology"/>
<evidence type="ECO:0000256" key="2">
    <source>
        <dbReference type="ARBA" id="ARBA00009605"/>
    </source>
</evidence>
<dbReference type="EMBL" id="UYSG01000002">
    <property type="protein sequence ID" value="VDL11634.1"/>
    <property type="molecule type" value="Genomic_DNA"/>
</dbReference>
<name>A0A0R3S7K0_HYMDI</name>
<dbReference type="GO" id="GO:0004675">
    <property type="term" value="F:transmembrane receptor protein serine/threonine kinase activity"/>
    <property type="evidence" value="ECO:0007669"/>
    <property type="project" value="UniProtKB-EC"/>
</dbReference>
<evidence type="ECO:0000256" key="12">
    <source>
        <dbReference type="ARBA" id="ARBA00023136"/>
    </source>
</evidence>
<evidence type="ECO:0000256" key="8">
    <source>
        <dbReference type="ARBA" id="ARBA00022741"/>
    </source>
</evidence>
<evidence type="ECO:0000256" key="3">
    <source>
        <dbReference type="ARBA" id="ARBA00012401"/>
    </source>
</evidence>
<sequence>MDTNGHVSQEISASFGPEILIRKGSNSIPNDFQEISDSNLVHNHLNGLQILSIFVPAAIMIGIIAIFLLTKCTVSNSFSRKRSEWTFCITSTQSKVAINPSSAASTRSTNLQDSQSFSSSQITRSKVQHGKMLIHKLENLKFQSKNKHSDNFTAKCEEESVNLRLLPPANSSRSLMLWKRLVNIHERCVLRHSNLNGIKAADVCLLGELRQCNSEDRPSPSLWFPPNTVCAFTVEEFHPWGSFADIILQNSLMGLFTSLSSPSKFALSVIRDIVNGVTFLHTDMAGTRGRPALAHRNICLENIYLKADGITVCIGGLEYGLSALPSPPPLPMEQLLLAYETHLLEFGPESIHQDPSALSSTSESPGLSIDEDNRIPIATDPLFPDWWPVCGLQVGLPVYMAPEILEKSMFPFCFESHRRADIYALGIAIWEILAWAVGTSPYREWIPRDSDVKTVKRLVCYRELRPSMNLLEETSDPMETDENSEVPMRKRICEFFAALLSECWSRDPEARLSSLRIKKDLAKFHLEVSTKNQT</sequence>
<evidence type="ECO:0000256" key="4">
    <source>
        <dbReference type="ARBA" id="ARBA00022527"/>
    </source>
</evidence>
<protein>
    <recommendedName>
        <fullName evidence="3">receptor protein serine/threonine kinase</fullName>
        <ecNumber evidence="3">2.7.11.30</ecNumber>
    </recommendedName>
</protein>
<keyword evidence="4" id="KW-0723">Serine/threonine-protein kinase</keyword>
<keyword evidence="9" id="KW-0418">Kinase</keyword>
<evidence type="ECO:0000259" key="15">
    <source>
        <dbReference type="PROSITE" id="PS50011"/>
    </source>
</evidence>
<dbReference type="InterPro" id="IPR000719">
    <property type="entry name" value="Prot_kinase_dom"/>
</dbReference>
<dbReference type="OrthoDB" id="6238979at2759"/>
<feature type="transmembrane region" description="Helical" evidence="14">
    <location>
        <begin position="48"/>
        <end position="70"/>
    </location>
</feature>
<dbReference type="PANTHER" id="PTHR23255">
    <property type="entry name" value="TRANSFORMING GROWTH FACTOR-BETA RECEPTOR TYPE I AND II"/>
    <property type="match status" value="1"/>
</dbReference>
<organism evidence="18">
    <name type="scientific">Hymenolepis diminuta</name>
    <name type="common">Rat tapeworm</name>
    <dbReference type="NCBI Taxonomy" id="6216"/>
    <lineage>
        <taxon>Eukaryota</taxon>
        <taxon>Metazoa</taxon>
        <taxon>Spiralia</taxon>
        <taxon>Lophotrochozoa</taxon>
        <taxon>Platyhelminthes</taxon>
        <taxon>Cestoda</taxon>
        <taxon>Eucestoda</taxon>
        <taxon>Cyclophyllidea</taxon>
        <taxon>Hymenolepididae</taxon>
        <taxon>Hymenolepis</taxon>
    </lineage>
</organism>
<evidence type="ECO:0000313" key="16">
    <source>
        <dbReference type="EMBL" id="VDL11634.1"/>
    </source>
</evidence>
<gene>
    <name evidence="16" type="ORF">HDID_LOCUS16</name>
</gene>
<evidence type="ECO:0000256" key="10">
    <source>
        <dbReference type="ARBA" id="ARBA00022840"/>
    </source>
</evidence>
<dbReference type="InterPro" id="IPR011009">
    <property type="entry name" value="Kinase-like_dom_sf"/>
</dbReference>
<keyword evidence="8" id="KW-0547">Nucleotide-binding</keyword>
<reference evidence="16 17" key="2">
    <citation type="submission" date="2018-11" db="EMBL/GenBank/DDBJ databases">
        <authorList>
            <consortium name="Pathogen Informatics"/>
        </authorList>
    </citation>
    <scope>NUCLEOTIDE SEQUENCE [LARGE SCALE GENOMIC DNA]</scope>
</reference>
<dbReference type="SMART" id="SM00220">
    <property type="entry name" value="S_TKc"/>
    <property type="match status" value="1"/>
</dbReference>